<dbReference type="KEGG" id="vg:5220165"/>
<dbReference type="Proteomes" id="UP000000241">
    <property type="component" value="Segment"/>
</dbReference>
<sequence>MSFNISNNVITQSGTDTDLSGLAGVTGVTVTTYSGFGTYPAKKIYNLGNAKLEIAGTLTHDPSKEVMTIGGGANNRPIIHILSSGTYNYGVETTFQGGTHYSVGEGLYIRAYLSGSLRQFNGSQAGIRNQGQFNWLGGTISSGRSIITDSGGNIKVRRGIFRPWSTNNTGTKNYSPRIGFVNGDVDVDGIKVFGNDGHFFGFALASDTTTAFTNIEIQGNTNFASAIAGDLLGSAATNKPHALIDNVSSLANGNQFSGRAWQNRVNTWTNYGGGVDLKDELSDTTSGDNAARGIVIAQKQVQPTVVNTAGTLLQDVKVLVKEESDGNEATSAFLGNFSATDITHYATARNQIETTNASGVTPQIVTGLVVGYKASKSVNMTFNVKTIGGANEQTTRQFGYNYLLNEGRINTAGTGVLSPTFTMINDLTVTETTKATVDAYTTLESPEKLYDGAKAYLYDNWAGEGDLLCTRSGDTIDLGNNSLVVDATAAQAISVSGTTITIKANTFSGNISTGTGTITEVNGAAIAGTVSDVNGVRSTATLTLTGLKPNTEVRVYNSSTGAEVGGVELSGTSESFALTIPAVDIVIHALGYLNQQILNLNTTADLTLPITQVLDRQYNNPV</sequence>
<dbReference type="GeneID" id="5220165"/>
<dbReference type="RefSeq" id="YP_001285463.1">
    <property type="nucleotide sequence ID" value="NC_009531.1"/>
</dbReference>
<gene>
    <name evidence="1" type="primary">54</name>
</gene>
<keyword evidence="2" id="KW-1185">Reference proteome</keyword>
<reference evidence="1 2" key="1">
    <citation type="journal article" date="2007" name="J. Mol. Biol.">
        <title>Genome sequence, structural proteins, and capsid organization of the cyanophage Syn5: a "horned" bacteriophage of marine synechococcus.</title>
        <authorList>
            <person name="Pope W.H."/>
            <person name="Weigele P.R."/>
            <person name="Chang J."/>
            <person name="Pedulla M.L."/>
            <person name="Ford M.E."/>
            <person name="Houtz J.M."/>
            <person name="Jiang W."/>
            <person name="Chiu W."/>
            <person name="Hatfull G.F."/>
            <person name="Hendrix R.W."/>
            <person name="King J."/>
        </authorList>
    </citation>
    <scope>NUCLEOTIDE SEQUENCE</scope>
</reference>
<proteinExistence type="predicted"/>
<evidence type="ECO:0000313" key="2">
    <source>
        <dbReference type="Proteomes" id="UP000000241"/>
    </source>
</evidence>
<organism evidence="1 2">
    <name type="scientific">Synechococcus phage Syn5</name>
    <dbReference type="NCBI Taxonomy" id="2914003"/>
    <lineage>
        <taxon>Viruses</taxon>
        <taxon>Duplodnaviria</taxon>
        <taxon>Heunggongvirae</taxon>
        <taxon>Uroviricota</taxon>
        <taxon>Caudoviricetes</taxon>
        <taxon>Autographivirales</taxon>
        <taxon>Voetvirus</taxon>
        <taxon>Voetvirus syn5</taxon>
    </lineage>
</organism>
<accession>A4ZRD5</accession>
<protein>
    <submittedName>
        <fullName evidence="1">Structural protein</fullName>
    </submittedName>
</protein>
<dbReference type="EMBL" id="EF372997">
    <property type="protein sequence ID" value="ABP87961.1"/>
    <property type="molecule type" value="Genomic_DNA"/>
</dbReference>
<evidence type="ECO:0000313" key="1">
    <source>
        <dbReference type="EMBL" id="ABP87961.1"/>
    </source>
</evidence>
<name>A4ZRD5_9CAUD</name>